<protein>
    <recommendedName>
        <fullName evidence="7">Aspartate carbamoyltransferase</fullName>
        <ecNumber evidence="7">2.1.3.2</ecNumber>
    </recommendedName>
    <alternativeName>
        <fullName evidence="7">Aspartate transcarbamylase</fullName>
        <shortName evidence="7">ATCase</shortName>
    </alternativeName>
</protein>
<evidence type="ECO:0000256" key="5">
    <source>
        <dbReference type="ARBA" id="ARBA00043884"/>
    </source>
</evidence>
<comment type="similarity">
    <text evidence="2 7">Belongs to the aspartate/ornithine carbamoyltransferase superfamily. ATCase family.</text>
</comment>
<dbReference type="HAMAP" id="MF_00001">
    <property type="entry name" value="Asp_carb_tr"/>
    <property type="match status" value="1"/>
</dbReference>
<dbReference type="Gene3D" id="3.40.50.1370">
    <property type="entry name" value="Aspartate/ornithine carbamoyltransferase"/>
    <property type="match status" value="2"/>
</dbReference>
<name>A0AAX2AII6_9BACT</name>
<dbReference type="InterPro" id="IPR036901">
    <property type="entry name" value="Asp/Orn_carbamoylTrfase_sf"/>
</dbReference>
<dbReference type="GO" id="GO:0006207">
    <property type="term" value="P:'de novo' pyrimidine nucleobase biosynthetic process"/>
    <property type="evidence" value="ECO:0007669"/>
    <property type="project" value="InterPro"/>
</dbReference>
<keyword evidence="11" id="KW-1185">Reference proteome</keyword>
<comment type="caution">
    <text evidence="10">The sequence shown here is derived from an EMBL/GenBank/DDBJ whole genome shotgun (WGS) entry which is preliminary data.</text>
</comment>
<evidence type="ECO:0000256" key="4">
    <source>
        <dbReference type="ARBA" id="ARBA00022975"/>
    </source>
</evidence>
<feature type="binding site" evidence="7">
    <location>
        <position position="251"/>
    </location>
    <ligand>
        <name>carbamoyl phosphate</name>
        <dbReference type="ChEBI" id="CHEBI:58228"/>
    </ligand>
</feature>
<dbReference type="GO" id="GO:0016597">
    <property type="term" value="F:amino acid binding"/>
    <property type="evidence" value="ECO:0007669"/>
    <property type="project" value="InterPro"/>
</dbReference>
<keyword evidence="3 7" id="KW-0808">Transferase</keyword>
<organism evidence="10 11">
    <name type="scientific">Malaciobacter mytili LMG 24559</name>
    <dbReference type="NCBI Taxonomy" id="1032238"/>
    <lineage>
        <taxon>Bacteria</taxon>
        <taxon>Pseudomonadati</taxon>
        <taxon>Campylobacterota</taxon>
        <taxon>Epsilonproteobacteria</taxon>
        <taxon>Campylobacterales</taxon>
        <taxon>Arcobacteraceae</taxon>
        <taxon>Malaciobacter</taxon>
    </lineage>
</organism>
<proteinExistence type="inferred from homology"/>
<feature type="binding site" evidence="7">
    <location>
        <position position="77"/>
    </location>
    <ligand>
        <name>L-aspartate</name>
        <dbReference type="ChEBI" id="CHEBI:29991"/>
    </ligand>
</feature>
<dbReference type="GO" id="GO:0044205">
    <property type="term" value="P:'de novo' UMP biosynthetic process"/>
    <property type="evidence" value="ECO:0007669"/>
    <property type="project" value="UniProtKB-UniRule"/>
</dbReference>
<accession>A0AAX2AII6</accession>
<evidence type="ECO:0000313" key="11">
    <source>
        <dbReference type="Proteomes" id="UP000290092"/>
    </source>
</evidence>
<evidence type="ECO:0000256" key="6">
    <source>
        <dbReference type="ARBA" id="ARBA00048859"/>
    </source>
</evidence>
<evidence type="ECO:0000256" key="3">
    <source>
        <dbReference type="ARBA" id="ARBA00022679"/>
    </source>
</evidence>
<keyword evidence="4 7" id="KW-0665">Pyrimidine biosynthesis</keyword>
<comment type="subunit">
    <text evidence="7">Heterododecamer (2C3:3R2) of six catalytic PyrB chains organized as two trimers (C3), and six regulatory PyrI chains organized as three dimers (R2).</text>
</comment>
<feature type="domain" description="Aspartate/ornithine carbamoyltransferase carbamoyl-P binding" evidence="9">
    <location>
        <begin position="2"/>
        <end position="140"/>
    </location>
</feature>
<gene>
    <name evidence="7" type="primary">pyrB</name>
    <name evidence="10" type="ORF">CP985_06245</name>
</gene>
<dbReference type="PANTHER" id="PTHR45753">
    <property type="entry name" value="ORNITHINE CARBAMOYLTRANSFERASE, MITOCHONDRIAL"/>
    <property type="match status" value="1"/>
</dbReference>
<feature type="binding site" evidence="7">
    <location>
        <position position="127"/>
    </location>
    <ligand>
        <name>carbamoyl phosphate</name>
        <dbReference type="ChEBI" id="CHEBI:58228"/>
    </ligand>
</feature>
<feature type="binding site" evidence="7">
    <location>
        <position position="212"/>
    </location>
    <ligand>
        <name>L-aspartate</name>
        <dbReference type="ChEBI" id="CHEBI:29991"/>
    </ligand>
</feature>
<dbReference type="SUPFAM" id="SSF53671">
    <property type="entry name" value="Aspartate/ornithine carbamoyltransferase"/>
    <property type="match status" value="1"/>
</dbReference>
<dbReference type="PANTHER" id="PTHR45753:SF6">
    <property type="entry name" value="ASPARTATE CARBAMOYLTRANSFERASE"/>
    <property type="match status" value="1"/>
</dbReference>
<dbReference type="Pfam" id="PF02729">
    <property type="entry name" value="OTCace_N"/>
    <property type="match status" value="1"/>
</dbReference>
<feature type="binding site" evidence="7">
    <location>
        <position position="99"/>
    </location>
    <ligand>
        <name>carbamoyl phosphate</name>
        <dbReference type="ChEBI" id="CHEBI:58228"/>
    </ligand>
</feature>
<evidence type="ECO:0000256" key="1">
    <source>
        <dbReference type="ARBA" id="ARBA00004852"/>
    </source>
</evidence>
<feature type="binding site" evidence="7">
    <location>
        <position position="50"/>
    </location>
    <ligand>
        <name>carbamoyl phosphate</name>
        <dbReference type="ChEBI" id="CHEBI:58228"/>
    </ligand>
</feature>
<dbReference type="RefSeq" id="WP_114842765.1">
    <property type="nucleotide sequence ID" value="NZ_CP031219.1"/>
</dbReference>
<dbReference type="GO" id="GO:0004070">
    <property type="term" value="F:aspartate carbamoyltransferase activity"/>
    <property type="evidence" value="ECO:0007669"/>
    <property type="project" value="UniProtKB-UniRule"/>
</dbReference>
<evidence type="ECO:0000256" key="2">
    <source>
        <dbReference type="ARBA" id="ARBA00008896"/>
    </source>
</evidence>
<reference evidence="10 11" key="1">
    <citation type="submission" date="2017-09" db="EMBL/GenBank/DDBJ databases">
        <title>Genomics of the genus Arcobacter.</title>
        <authorList>
            <person name="Perez-Cataluna A."/>
            <person name="Figueras M.J."/>
            <person name="Salas-Masso N."/>
        </authorList>
    </citation>
    <scope>NUCLEOTIDE SEQUENCE [LARGE SCALE GENOMIC DNA]</scope>
    <source>
        <strain evidence="10 11">CECT 7386</strain>
    </source>
</reference>
<evidence type="ECO:0000259" key="8">
    <source>
        <dbReference type="Pfam" id="PF00185"/>
    </source>
</evidence>
<dbReference type="InterPro" id="IPR006130">
    <property type="entry name" value="Asp/Orn_carbamoylTrfase"/>
</dbReference>
<dbReference type="EMBL" id="NXID01000017">
    <property type="protein sequence ID" value="RXK15960.1"/>
    <property type="molecule type" value="Genomic_DNA"/>
</dbReference>
<feature type="binding site" evidence="7">
    <location>
        <position position="252"/>
    </location>
    <ligand>
        <name>carbamoyl phosphate</name>
        <dbReference type="ChEBI" id="CHEBI:58228"/>
    </ligand>
</feature>
<dbReference type="GO" id="GO:0006520">
    <property type="term" value="P:amino acid metabolic process"/>
    <property type="evidence" value="ECO:0007669"/>
    <property type="project" value="InterPro"/>
</dbReference>
<dbReference type="AlphaFoldDB" id="A0AAX2AII6"/>
<dbReference type="InterPro" id="IPR002082">
    <property type="entry name" value="Asp_carbamoyltransf"/>
</dbReference>
<dbReference type="KEGG" id="amyt:AMYT_2410"/>
<comment type="catalytic activity">
    <reaction evidence="6 7">
        <text>carbamoyl phosphate + L-aspartate = N-carbamoyl-L-aspartate + phosphate + H(+)</text>
        <dbReference type="Rhea" id="RHEA:20013"/>
        <dbReference type="ChEBI" id="CHEBI:15378"/>
        <dbReference type="ChEBI" id="CHEBI:29991"/>
        <dbReference type="ChEBI" id="CHEBI:32814"/>
        <dbReference type="ChEBI" id="CHEBI:43474"/>
        <dbReference type="ChEBI" id="CHEBI:58228"/>
        <dbReference type="EC" id="2.1.3.2"/>
    </reaction>
</comment>
<dbReference type="PROSITE" id="PS00097">
    <property type="entry name" value="CARBAMOYLTRANSFERASE"/>
    <property type="match status" value="1"/>
</dbReference>
<comment type="function">
    <text evidence="5 7">Catalyzes the condensation of carbamoyl phosphate and aspartate to form carbamoyl aspartate and inorganic phosphate, the committed step in the de novo pyrimidine nucleotide biosynthesis pathway.</text>
</comment>
<dbReference type="PRINTS" id="PR00100">
    <property type="entry name" value="AOTCASE"/>
</dbReference>
<dbReference type="Proteomes" id="UP000290092">
    <property type="component" value="Unassembled WGS sequence"/>
</dbReference>
<feature type="binding site" evidence="7">
    <location>
        <position position="130"/>
    </location>
    <ligand>
        <name>carbamoyl phosphate</name>
        <dbReference type="ChEBI" id="CHEBI:58228"/>
    </ligand>
</feature>
<dbReference type="Pfam" id="PF00185">
    <property type="entry name" value="OTCace"/>
    <property type="match status" value="1"/>
</dbReference>
<dbReference type="NCBIfam" id="NF002032">
    <property type="entry name" value="PRK00856.1"/>
    <property type="match status" value="1"/>
</dbReference>
<evidence type="ECO:0000259" key="9">
    <source>
        <dbReference type="Pfam" id="PF02729"/>
    </source>
</evidence>
<dbReference type="NCBIfam" id="TIGR00670">
    <property type="entry name" value="asp_carb_tr"/>
    <property type="match status" value="1"/>
</dbReference>
<evidence type="ECO:0000313" key="10">
    <source>
        <dbReference type="EMBL" id="RXK15960.1"/>
    </source>
</evidence>
<evidence type="ECO:0000256" key="7">
    <source>
        <dbReference type="HAMAP-Rule" id="MF_00001"/>
    </source>
</evidence>
<dbReference type="PRINTS" id="PR00101">
    <property type="entry name" value="ATCASE"/>
</dbReference>
<feature type="binding site" evidence="7">
    <location>
        <position position="161"/>
    </location>
    <ligand>
        <name>L-aspartate</name>
        <dbReference type="ChEBI" id="CHEBI:29991"/>
    </ligand>
</feature>
<comment type="pathway">
    <text evidence="1 7">Pyrimidine metabolism; UMP biosynthesis via de novo pathway; (S)-dihydroorotate from bicarbonate: step 2/3.</text>
</comment>
<dbReference type="InterPro" id="IPR006132">
    <property type="entry name" value="Asp/Orn_carbamoyltranf_P-bd"/>
</dbReference>
<sequence>MQHLITPSDFTNEEILNLFDDARMFKDLQSNLFLQGKLVVTLFFENSTRTRSSFEIAAKRLGAEVVSLDVGTSSRSKGETIFDTVANINAMKPDAIIIRHSECGLPGSLVEHVNCPILNAGDGKNAHPTQALLDLFTISEHFNANIEGKKIAIVGDVKTSRVASSNLELLPRFGIEPIIVAPDHFKSEDSAFRQVTFLNEIINEVDIVMSLRTQLERHSEIYYTSMQEYAKDYCITKDSFQDRDILLLHPGPVNRNIDIDDEMLLDPRNKILEQVSNGVAIRMAVLKKLLK</sequence>
<dbReference type="GO" id="GO:0005829">
    <property type="term" value="C:cytosol"/>
    <property type="evidence" value="ECO:0007669"/>
    <property type="project" value="TreeGrafter"/>
</dbReference>
<feature type="binding site" evidence="7">
    <location>
        <position position="49"/>
    </location>
    <ligand>
        <name>carbamoyl phosphate</name>
        <dbReference type="ChEBI" id="CHEBI:58228"/>
    </ligand>
</feature>
<dbReference type="EC" id="2.1.3.2" evidence="7"/>
<dbReference type="InterPro" id="IPR006131">
    <property type="entry name" value="Asp_carbamoyltransf_Asp/Orn-bd"/>
</dbReference>
<feature type="domain" description="Aspartate/ornithine carbamoyltransferase Asp/Orn-binding" evidence="8">
    <location>
        <begin position="147"/>
        <end position="287"/>
    </location>
</feature>